<reference evidence="2 3" key="1">
    <citation type="journal article" date="2011" name="ISME J.">
        <title>Community ecology of hot spring cyanobacterial mats: predominant populations and their functional potential.</title>
        <authorList>
            <person name="Klatt C.G."/>
            <person name="Wood J.M."/>
            <person name="Rusch D.B."/>
            <person name="Bateson M.M."/>
            <person name="Hamamura N."/>
            <person name="Heidelberg J.F."/>
            <person name="Grossman A.R."/>
            <person name="Bhaya D."/>
            <person name="Cohan F.M."/>
            <person name="Kuhl M."/>
            <person name="Bryant D.A."/>
            <person name="Ward D.M."/>
        </authorList>
    </citation>
    <scope>NUCLEOTIDE SEQUENCE [LARGE SCALE GENOMIC DNA]</scope>
    <source>
        <strain evidence="2">OS</strain>
    </source>
</reference>
<proteinExistence type="predicted"/>
<name>A0A395M1H6_9BACT</name>
<dbReference type="EMBL" id="PHFL01000030">
    <property type="protein sequence ID" value="RFM24659.1"/>
    <property type="molecule type" value="Genomic_DNA"/>
</dbReference>
<organism evidence="2 3">
    <name type="scientific">Candidatus Thermochlorobacter aerophilus</name>
    <dbReference type="NCBI Taxonomy" id="1868324"/>
    <lineage>
        <taxon>Bacteria</taxon>
        <taxon>Pseudomonadati</taxon>
        <taxon>Chlorobiota</taxon>
        <taxon>Chlorobiia</taxon>
        <taxon>Chlorobiales</taxon>
        <taxon>Candidatus Thermochlorobacteriaceae</taxon>
        <taxon>Candidatus Thermochlorobacter</taxon>
    </lineage>
</organism>
<accession>A0A395M1H6</accession>
<keyword evidence="1" id="KW-0472">Membrane</keyword>
<gene>
    <name evidence="2" type="ORF">D0433_04465</name>
</gene>
<comment type="caution">
    <text evidence="2">The sequence shown here is derived from an EMBL/GenBank/DDBJ whole genome shotgun (WGS) entry which is preliminary data.</text>
</comment>
<sequence length="79" mass="9017">MSDLLKNLKSKFGTPMARQTYMLYASQLLQMLFGALAYILLSANLSKETFGDREIVVRLTTFFLSFFELGFFFRGEALG</sequence>
<keyword evidence="1" id="KW-1133">Transmembrane helix</keyword>
<evidence type="ECO:0000256" key="1">
    <source>
        <dbReference type="SAM" id="Phobius"/>
    </source>
</evidence>
<feature type="transmembrane region" description="Helical" evidence="1">
    <location>
        <begin position="55"/>
        <end position="73"/>
    </location>
</feature>
<dbReference type="AlphaFoldDB" id="A0A395M1H6"/>
<evidence type="ECO:0000313" key="2">
    <source>
        <dbReference type="EMBL" id="RFM24659.1"/>
    </source>
</evidence>
<protein>
    <submittedName>
        <fullName evidence="2">Uncharacterized protein</fullName>
    </submittedName>
</protein>
<feature type="transmembrane region" description="Helical" evidence="1">
    <location>
        <begin position="21"/>
        <end position="43"/>
    </location>
</feature>
<evidence type="ECO:0000313" key="3">
    <source>
        <dbReference type="Proteomes" id="UP000266389"/>
    </source>
</evidence>
<dbReference type="Proteomes" id="UP000266389">
    <property type="component" value="Unassembled WGS sequence"/>
</dbReference>
<keyword evidence="1" id="KW-0812">Transmembrane</keyword>